<feature type="transmembrane region" description="Helical" evidence="1">
    <location>
        <begin position="87"/>
        <end position="112"/>
    </location>
</feature>
<dbReference type="AlphaFoldDB" id="A0A6C2C845"/>
<evidence type="ECO:0000313" key="3">
    <source>
        <dbReference type="Proteomes" id="UP000371977"/>
    </source>
</evidence>
<feature type="transmembrane region" description="Helical" evidence="1">
    <location>
        <begin position="34"/>
        <end position="54"/>
    </location>
</feature>
<evidence type="ECO:0000256" key="1">
    <source>
        <dbReference type="SAM" id="Phobius"/>
    </source>
</evidence>
<proteinExistence type="predicted"/>
<keyword evidence="1" id="KW-1133">Transmembrane helix</keyword>
<keyword evidence="1" id="KW-0472">Membrane</keyword>
<organism evidence="2 3">
    <name type="scientific">Weissella muntiaci</name>
    <dbReference type="NCBI Taxonomy" id="2508881"/>
    <lineage>
        <taxon>Bacteria</taxon>
        <taxon>Bacillati</taxon>
        <taxon>Bacillota</taxon>
        <taxon>Bacilli</taxon>
        <taxon>Lactobacillales</taxon>
        <taxon>Lactobacillaceae</taxon>
        <taxon>Weissella</taxon>
    </lineage>
</organism>
<name>A0A6C2C845_9LACO</name>
<dbReference type="RefSeq" id="WP_148622312.1">
    <property type="nucleotide sequence ID" value="NZ_SDGZ01000010.1"/>
</dbReference>
<dbReference type="OrthoDB" id="9815959at2"/>
<dbReference type="EMBL" id="SDGZ01000010">
    <property type="protein sequence ID" value="TYC50230.1"/>
    <property type="molecule type" value="Genomic_DNA"/>
</dbReference>
<protein>
    <submittedName>
        <fullName evidence="2">Ribonuclease G</fullName>
    </submittedName>
</protein>
<keyword evidence="1" id="KW-0812">Transmembrane</keyword>
<sequence>MEVDEQVMVPDEVKGWNWGAFTFSWIWGIGNKTYLPLLSLIPFFGFVWIFIVGAKGNEWAWKKGDYRDVETFKAVQKTWNLAGLVEFFLIIGLIVLEIIFFAVVGSLMMNAYRQGY</sequence>
<comment type="caution">
    <text evidence="2">The sequence shown here is derived from an EMBL/GenBank/DDBJ whole genome shotgun (WGS) entry which is preliminary data.</text>
</comment>
<gene>
    <name evidence="2" type="ORF">ESZ50_04015</name>
</gene>
<evidence type="ECO:0000313" key="2">
    <source>
        <dbReference type="EMBL" id="TYC50230.1"/>
    </source>
</evidence>
<reference evidence="2 3" key="1">
    <citation type="submission" date="2019-01" db="EMBL/GenBank/DDBJ databases">
        <title>Weissella sp. nov., a novel lactic acid bacterium isolated from animal feces.</title>
        <authorList>
            <person name="Wang L.-T."/>
        </authorList>
    </citation>
    <scope>NUCLEOTIDE SEQUENCE [LARGE SCALE GENOMIC DNA]</scope>
    <source>
        <strain evidence="2 3">8H-2</strain>
    </source>
</reference>
<dbReference type="Proteomes" id="UP000371977">
    <property type="component" value="Unassembled WGS sequence"/>
</dbReference>
<keyword evidence="3" id="KW-1185">Reference proteome</keyword>
<accession>A0A6C2C845</accession>